<evidence type="ECO:0000313" key="1">
    <source>
        <dbReference type="EMBL" id="KYO41853.1"/>
    </source>
</evidence>
<name>A0A151NYM2_ALLMI</name>
<comment type="caution">
    <text evidence="1">The sequence shown here is derived from an EMBL/GenBank/DDBJ whole genome shotgun (WGS) entry which is preliminary data.</text>
</comment>
<accession>A0A151NYM2</accession>
<dbReference type="AlphaFoldDB" id="A0A151NYM2"/>
<reference evidence="1 2" key="1">
    <citation type="journal article" date="2012" name="Genome Biol.">
        <title>Sequencing three crocodilian genomes to illuminate the evolution of archosaurs and amniotes.</title>
        <authorList>
            <person name="St John J.A."/>
            <person name="Braun E.L."/>
            <person name="Isberg S.R."/>
            <person name="Miles L.G."/>
            <person name="Chong A.Y."/>
            <person name="Gongora J."/>
            <person name="Dalzell P."/>
            <person name="Moran C."/>
            <person name="Bed'hom B."/>
            <person name="Abzhanov A."/>
            <person name="Burgess S.C."/>
            <person name="Cooksey A.M."/>
            <person name="Castoe T.A."/>
            <person name="Crawford N.G."/>
            <person name="Densmore L.D."/>
            <person name="Drew J.C."/>
            <person name="Edwards S.V."/>
            <person name="Faircloth B.C."/>
            <person name="Fujita M.K."/>
            <person name="Greenwold M.J."/>
            <person name="Hoffmann F.G."/>
            <person name="Howard J.M."/>
            <person name="Iguchi T."/>
            <person name="Janes D.E."/>
            <person name="Khan S.Y."/>
            <person name="Kohno S."/>
            <person name="de Koning A.J."/>
            <person name="Lance S.L."/>
            <person name="McCarthy F.M."/>
            <person name="McCormack J.E."/>
            <person name="Merchant M.E."/>
            <person name="Peterson D.G."/>
            <person name="Pollock D.D."/>
            <person name="Pourmand N."/>
            <person name="Raney B.J."/>
            <person name="Roessler K.A."/>
            <person name="Sanford J.R."/>
            <person name="Sawyer R.H."/>
            <person name="Schmidt C.J."/>
            <person name="Triplett E.W."/>
            <person name="Tuberville T.D."/>
            <person name="Venegas-Anaya M."/>
            <person name="Howard J.T."/>
            <person name="Jarvis E.D."/>
            <person name="Guillette L.J.Jr."/>
            <person name="Glenn T.C."/>
            <person name="Green R.E."/>
            <person name="Ray D.A."/>
        </authorList>
    </citation>
    <scope>NUCLEOTIDE SEQUENCE [LARGE SCALE GENOMIC DNA]</scope>
    <source>
        <strain evidence="1">KSC_2009_1</strain>
    </source>
</reference>
<dbReference type="EMBL" id="AKHW03001549">
    <property type="protein sequence ID" value="KYO41853.1"/>
    <property type="molecule type" value="Genomic_DNA"/>
</dbReference>
<organism evidence="1 2">
    <name type="scientific">Alligator mississippiensis</name>
    <name type="common">American alligator</name>
    <dbReference type="NCBI Taxonomy" id="8496"/>
    <lineage>
        <taxon>Eukaryota</taxon>
        <taxon>Metazoa</taxon>
        <taxon>Chordata</taxon>
        <taxon>Craniata</taxon>
        <taxon>Vertebrata</taxon>
        <taxon>Euteleostomi</taxon>
        <taxon>Archelosauria</taxon>
        <taxon>Archosauria</taxon>
        <taxon>Crocodylia</taxon>
        <taxon>Alligatoridae</taxon>
        <taxon>Alligatorinae</taxon>
        <taxon>Alligator</taxon>
    </lineage>
</organism>
<evidence type="ECO:0000313" key="2">
    <source>
        <dbReference type="Proteomes" id="UP000050525"/>
    </source>
</evidence>
<keyword evidence="2" id="KW-1185">Reference proteome</keyword>
<proteinExistence type="predicted"/>
<sequence length="126" mass="13628">MRGYLGSSSCPRPWSQRVSEELQCDRSGAWGRRAPRSRRVCKGVRGLQRSPGQVAKLQSPVSPLTRSADRTHQLLPMLLPGRTSSTCPAPTVFSGLRAPAAASCVPGAPPCKQGFRCWRSPFVALP</sequence>
<protein>
    <submittedName>
        <fullName evidence="1">Uncharacterized protein</fullName>
    </submittedName>
</protein>
<gene>
    <name evidence="1" type="ORF">Y1Q_0013856</name>
</gene>
<dbReference type="Proteomes" id="UP000050525">
    <property type="component" value="Unassembled WGS sequence"/>
</dbReference>